<reference evidence="1 2" key="2">
    <citation type="journal article" date="2009" name="Nature">
        <title>A single regulatory gene is sufficient to alter bacterial host range.</title>
        <authorList>
            <person name="Mandel M.J."/>
            <person name="Wollenberg M.S."/>
            <person name="Stabb E.V."/>
            <person name="Visick K.L."/>
            <person name="Ruby E.G."/>
        </authorList>
    </citation>
    <scope>NUCLEOTIDE SEQUENCE [LARGE SCALE GENOMIC DNA]</scope>
    <source>
        <strain evidence="1 2">MJ11</strain>
    </source>
</reference>
<dbReference type="HOGENOM" id="CLU_679616_0_0_6"/>
<gene>
    <name evidence="1" type="ordered locus">VFMJ11_1437</name>
</gene>
<evidence type="ECO:0000313" key="1">
    <source>
        <dbReference type="EMBL" id="ACH65192.1"/>
    </source>
</evidence>
<name>B5FE91_ALIFM</name>
<dbReference type="Proteomes" id="UP000001857">
    <property type="component" value="Chromosome I"/>
</dbReference>
<sequence>MNYRDKINKVKGAILSASDDSSLKEIIDSEKEAFEGIRMLFSTDAAGAELQVPLSHQDLFSGVFAKTKVLAYSNEIASEMEVQESVICYQRRALFDTNLLSDLPKYFRGEDFTTKSKVEKILDIVEHEYCGGFDFAFPMLENLREFTSVNNPYPVNKVSAAFYFDAKLQGNILESEPENIFEPYLEKSEELWKDYRASKDMWHTIDRRDLVYVVMLKTYHLCWSSDKITIEDGLRKLVDFCLDELGVLPLKELYFAWKVIIGFSVGYFTPVFDEKLLKKPKKKKSVERIGALAWDLFIFRFTELLLTQGQYNSFYIPTITTLDSGLLDTIHSCKVKAMISFPEIKFVETIFDDELHFQHCLDAAMTNKQKNTLSDPKRNIKGNQKSRNNISKATYELEKLINQLT</sequence>
<protein>
    <submittedName>
        <fullName evidence="1">Uncharacterized protein</fullName>
    </submittedName>
</protein>
<reference evidence="2" key="1">
    <citation type="submission" date="2008-08" db="EMBL/GenBank/DDBJ databases">
        <title>Complete sequence of Vibrio fischeri strain MJ11.</title>
        <authorList>
            <person name="Mandel M.J."/>
            <person name="Stabb E.V."/>
            <person name="Ruby E.G."/>
            <person name="Ferriera S."/>
            <person name="Johnson J."/>
            <person name="Kravitz S."/>
            <person name="Beeson K."/>
            <person name="Sutton G."/>
            <person name="Rogers Y.-H."/>
            <person name="Friedman R."/>
            <person name="Frazier M."/>
            <person name="Venter J.C."/>
        </authorList>
    </citation>
    <scope>NUCLEOTIDE SEQUENCE [LARGE SCALE GENOMIC DNA]</scope>
    <source>
        <strain evidence="2">MJ11</strain>
    </source>
</reference>
<dbReference type="AlphaFoldDB" id="B5FE91"/>
<organism evidence="1 2">
    <name type="scientific">Aliivibrio fischeri (strain MJ11)</name>
    <name type="common">Vibrio fischeri</name>
    <dbReference type="NCBI Taxonomy" id="388396"/>
    <lineage>
        <taxon>Bacteria</taxon>
        <taxon>Pseudomonadati</taxon>
        <taxon>Pseudomonadota</taxon>
        <taxon>Gammaproteobacteria</taxon>
        <taxon>Vibrionales</taxon>
        <taxon>Vibrionaceae</taxon>
        <taxon>Aliivibrio</taxon>
    </lineage>
</organism>
<proteinExistence type="predicted"/>
<dbReference type="EMBL" id="CP001139">
    <property type="protein sequence ID" value="ACH65192.1"/>
    <property type="molecule type" value="Genomic_DNA"/>
</dbReference>
<dbReference type="KEGG" id="vfm:VFMJ11_1437"/>
<evidence type="ECO:0000313" key="2">
    <source>
        <dbReference type="Proteomes" id="UP000001857"/>
    </source>
</evidence>
<dbReference type="RefSeq" id="WP_012532884.1">
    <property type="nucleotide sequence ID" value="NC_011184.1"/>
</dbReference>
<accession>B5FE91</accession>